<evidence type="ECO:0000256" key="1">
    <source>
        <dbReference type="ARBA" id="ARBA00003294"/>
    </source>
</evidence>
<comment type="pathway">
    <text evidence="2 12">Amino-acid biosynthesis; L-lysine biosynthesis via DAP pathway; (S)-tetrahydrodipicolinate from L-aspartate: step 3/4.</text>
</comment>
<dbReference type="Pfam" id="PF00701">
    <property type="entry name" value="DHDPS"/>
    <property type="match status" value="1"/>
</dbReference>
<dbReference type="NCBIfam" id="TIGR00674">
    <property type="entry name" value="dapA"/>
    <property type="match status" value="1"/>
</dbReference>
<dbReference type="PRINTS" id="PR00146">
    <property type="entry name" value="DHPICSNTHASE"/>
</dbReference>
<evidence type="ECO:0000256" key="12">
    <source>
        <dbReference type="HAMAP-Rule" id="MF_00418"/>
    </source>
</evidence>
<feature type="active site" description="Schiff-base intermediate with substrate" evidence="12">
    <location>
        <position position="213"/>
    </location>
</feature>
<keyword evidence="10 12" id="KW-0704">Schiff base</keyword>
<comment type="catalytic activity">
    <reaction evidence="11 12">
        <text>L-aspartate 4-semialdehyde + pyruvate = (2S,4S)-4-hydroxy-2,3,4,5-tetrahydrodipicolinate + H2O + H(+)</text>
        <dbReference type="Rhea" id="RHEA:34171"/>
        <dbReference type="ChEBI" id="CHEBI:15361"/>
        <dbReference type="ChEBI" id="CHEBI:15377"/>
        <dbReference type="ChEBI" id="CHEBI:15378"/>
        <dbReference type="ChEBI" id="CHEBI:67139"/>
        <dbReference type="ChEBI" id="CHEBI:537519"/>
        <dbReference type="EC" id="4.3.3.7"/>
    </reaction>
</comment>
<evidence type="ECO:0000256" key="7">
    <source>
        <dbReference type="ARBA" id="ARBA00022915"/>
    </source>
</evidence>
<evidence type="ECO:0000313" key="14">
    <source>
        <dbReference type="Proteomes" id="UP000219374"/>
    </source>
</evidence>
<dbReference type="HAMAP" id="MF_00418">
    <property type="entry name" value="DapA"/>
    <property type="match status" value="1"/>
</dbReference>
<dbReference type="SUPFAM" id="SSF51569">
    <property type="entry name" value="Aldolase"/>
    <property type="match status" value="1"/>
</dbReference>
<sequence>MATGQILAAVCSILARAFTPQVTSQAARLSARLSPPRKGTRLSLFGSITALATPFTPAGDLDLDAWRRLLKQQLDGGTQAVVVAGSTGEAAALSDDEYQTLLRIAVETVAGPASNQPASNRRIPVLAGTGQMNTAKTIAMTRRAAAAGAEYALVVTPPYVRPTQAGLVAHFRAVADQGGLPVVLYNVPGRTGCDLLPETVAELVAHPGIVGIKEACSEPERMDALLALRSAGFAVLSGDDPTAGRAMLAGADGLISVGSNALPGSFRRLCDLARAGDAAAVQGWNTRLQEFYGFLGIESNPIPVKALLQRLGFGAGLRLPLLPLSPPHQAAADRLAATIAALEEQSSREAIAA</sequence>
<dbReference type="Gene3D" id="3.20.20.70">
    <property type="entry name" value="Aldolase class I"/>
    <property type="match status" value="1"/>
</dbReference>
<dbReference type="PANTHER" id="PTHR12128">
    <property type="entry name" value="DIHYDRODIPICOLINATE SYNTHASE"/>
    <property type="match status" value="1"/>
</dbReference>
<feature type="active site" description="Proton donor/acceptor" evidence="12">
    <location>
        <position position="185"/>
    </location>
</feature>
<evidence type="ECO:0000256" key="5">
    <source>
        <dbReference type="ARBA" id="ARBA00022490"/>
    </source>
</evidence>
<dbReference type="AlphaFoldDB" id="A0A286D9A1"/>
<feature type="site" description="Part of a proton relay during catalysis" evidence="12">
    <location>
        <position position="86"/>
    </location>
</feature>
<protein>
    <recommendedName>
        <fullName evidence="4 12">4-hydroxy-tetrahydrodipicolinate synthase</fullName>
        <shortName evidence="12">HTPA synthase</shortName>
        <ecNumber evidence="4 12">4.3.3.7</ecNumber>
    </recommendedName>
</protein>
<accession>A0A286D9A1</accession>
<dbReference type="PROSITE" id="PS00665">
    <property type="entry name" value="DHDPS_1"/>
    <property type="match status" value="1"/>
</dbReference>
<dbReference type="InterPro" id="IPR002220">
    <property type="entry name" value="DapA-like"/>
</dbReference>
<keyword evidence="14" id="KW-1185">Reference proteome</keyword>
<comment type="subunit">
    <text evidence="12">Homotetramer; dimer of dimers.</text>
</comment>
<dbReference type="InterPro" id="IPR013785">
    <property type="entry name" value="Aldolase_TIM"/>
</dbReference>
<dbReference type="GO" id="GO:0005829">
    <property type="term" value="C:cytosol"/>
    <property type="evidence" value="ECO:0007669"/>
    <property type="project" value="TreeGrafter"/>
</dbReference>
<keyword evidence="5 12" id="KW-0963">Cytoplasm</keyword>
<dbReference type="GO" id="GO:0019877">
    <property type="term" value="P:diaminopimelate biosynthetic process"/>
    <property type="evidence" value="ECO:0007669"/>
    <property type="project" value="UniProtKB-UniRule"/>
</dbReference>
<evidence type="ECO:0000256" key="4">
    <source>
        <dbReference type="ARBA" id="ARBA00012086"/>
    </source>
</evidence>
<proteinExistence type="inferred from homology"/>
<evidence type="ECO:0000256" key="8">
    <source>
        <dbReference type="ARBA" id="ARBA00023154"/>
    </source>
</evidence>
<evidence type="ECO:0000256" key="9">
    <source>
        <dbReference type="ARBA" id="ARBA00023239"/>
    </source>
</evidence>
<dbReference type="InterPro" id="IPR005263">
    <property type="entry name" value="DapA"/>
</dbReference>
<keyword evidence="7 12" id="KW-0220">Diaminopimelate biosynthesis</keyword>
<evidence type="ECO:0000256" key="2">
    <source>
        <dbReference type="ARBA" id="ARBA00005120"/>
    </source>
</evidence>
<feature type="site" description="Part of a proton relay during catalysis" evidence="12">
    <location>
        <position position="159"/>
    </location>
</feature>
<name>A0A286D9A1_9GAMM</name>
<organism evidence="13 14">
    <name type="scientific">Pseudoxanthomonas wuyuanensis</name>
    <dbReference type="NCBI Taxonomy" id="1073196"/>
    <lineage>
        <taxon>Bacteria</taxon>
        <taxon>Pseudomonadati</taxon>
        <taxon>Pseudomonadota</taxon>
        <taxon>Gammaproteobacteria</taxon>
        <taxon>Lysobacterales</taxon>
        <taxon>Lysobacteraceae</taxon>
        <taxon>Pseudoxanthomonas</taxon>
    </lineage>
</organism>
<comment type="similarity">
    <text evidence="3 12">Belongs to the DapA family.</text>
</comment>
<comment type="caution">
    <text evidence="12">Was originally thought to be a dihydrodipicolinate synthase (DHDPS), catalyzing the condensation of (S)-aspartate-beta-semialdehyde [(S)-ASA] and pyruvate to dihydrodipicolinate (DHDP). However, it was shown in E.coli that the product of the enzymatic reaction is not dihydrodipicolinate but in fact (4S)-4-hydroxy-2,3,4,5-tetrahydro-(2S)-dipicolinic acid (HTPA), and that the consecutive dehydration reaction leading to DHDP is not spontaneous but catalyzed by DapB.</text>
</comment>
<dbReference type="EMBL" id="OCND01000006">
    <property type="protein sequence ID" value="SOD55239.1"/>
    <property type="molecule type" value="Genomic_DNA"/>
</dbReference>
<dbReference type="InterPro" id="IPR020625">
    <property type="entry name" value="Schiff_base-form_aldolases_AS"/>
</dbReference>
<evidence type="ECO:0000256" key="3">
    <source>
        <dbReference type="ARBA" id="ARBA00007592"/>
    </source>
</evidence>
<gene>
    <name evidence="12" type="primary">dapA</name>
    <name evidence="13" type="ORF">SAMN06296416_106207</name>
</gene>
<dbReference type="InterPro" id="IPR020624">
    <property type="entry name" value="Schiff_base-form_aldolases_CS"/>
</dbReference>
<dbReference type="SMART" id="SM01130">
    <property type="entry name" value="DHDPS"/>
    <property type="match status" value="1"/>
</dbReference>
<feature type="binding site" evidence="12">
    <location>
        <position position="255"/>
    </location>
    <ligand>
        <name>pyruvate</name>
        <dbReference type="ChEBI" id="CHEBI:15361"/>
    </ligand>
</feature>
<dbReference type="EC" id="4.3.3.7" evidence="4 12"/>
<feature type="binding site" evidence="12">
    <location>
        <position position="87"/>
    </location>
    <ligand>
        <name>pyruvate</name>
        <dbReference type="ChEBI" id="CHEBI:15361"/>
    </ligand>
</feature>
<comment type="subcellular location">
    <subcellularLocation>
        <location evidence="12">Cytoplasm</location>
    </subcellularLocation>
</comment>
<evidence type="ECO:0000256" key="10">
    <source>
        <dbReference type="ARBA" id="ARBA00023270"/>
    </source>
</evidence>
<dbReference type="GO" id="GO:0008840">
    <property type="term" value="F:4-hydroxy-tetrahydrodipicolinate synthase activity"/>
    <property type="evidence" value="ECO:0007669"/>
    <property type="project" value="UniProtKB-UniRule"/>
</dbReference>
<dbReference type="CDD" id="cd00950">
    <property type="entry name" value="DHDPS"/>
    <property type="match status" value="1"/>
</dbReference>
<dbReference type="Proteomes" id="UP000219374">
    <property type="component" value="Unassembled WGS sequence"/>
</dbReference>
<evidence type="ECO:0000256" key="11">
    <source>
        <dbReference type="ARBA" id="ARBA00047836"/>
    </source>
</evidence>
<dbReference type="UniPathway" id="UPA00034">
    <property type="reaction ID" value="UER00017"/>
</dbReference>
<evidence type="ECO:0000313" key="13">
    <source>
        <dbReference type="EMBL" id="SOD55239.1"/>
    </source>
</evidence>
<keyword evidence="9 12" id="KW-0456">Lyase</keyword>
<dbReference type="PANTHER" id="PTHR12128:SF66">
    <property type="entry name" value="4-HYDROXY-2-OXOGLUTARATE ALDOLASE, MITOCHONDRIAL"/>
    <property type="match status" value="1"/>
</dbReference>
<evidence type="ECO:0000256" key="6">
    <source>
        <dbReference type="ARBA" id="ARBA00022605"/>
    </source>
</evidence>
<dbReference type="PROSITE" id="PS00666">
    <property type="entry name" value="DHDPS_2"/>
    <property type="match status" value="1"/>
</dbReference>
<keyword evidence="6 12" id="KW-0028">Amino-acid biosynthesis</keyword>
<dbReference type="GO" id="GO:0009089">
    <property type="term" value="P:lysine biosynthetic process via diaminopimelate"/>
    <property type="evidence" value="ECO:0007669"/>
    <property type="project" value="UniProtKB-UniRule"/>
</dbReference>
<reference evidence="13 14" key="1">
    <citation type="submission" date="2017-09" db="EMBL/GenBank/DDBJ databases">
        <authorList>
            <person name="Ehlers B."/>
            <person name="Leendertz F.H."/>
        </authorList>
    </citation>
    <scope>NUCLEOTIDE SEQUENCE [LARGE SCALE GENOMIC DNA]</scope>
    <source>
        <strain evidence="13 14">CGMCC 1.10978</strain>
    </source>
</reference>
<comment type="function">
    <text evidence="1 12">Catalyzes the condensation of (S)-aspartate-beta-semialdehyde [(S)-ASA] and pyruvate to 4-hydroxy-tetrahydrodipicolinate (HTPA).</text>
</comment>
<keyword evidence="8 12" id="KW-0457">Lysine biosynthesis</keyword>